<dbReference type="AlphaFoldDB" id="A0A1N7IG30"/>
<evidence type="ECO:0000313" key="1">
    <source>
        <dbReference type="EMBL" id="SIS36064.1"/>
    </source>
</evidence>
<dbReference type="RefSeq" id="WP_076507668.1">
    <property type="nucleotide sequence ID" value="NZ_FTNY01000003.1"/>
</dbReference>
<dbReference type="OrthoDB" id="1095452at2"/>
<accession>A0A1N7IG30</accession>
<dbReference type="EMBL" id="FTNY01000003">
    <property type="protein sequence ID" value="SIS36064.1"/>
    <property type="molecule type" value="Genomic_DNA"/>
</dbReference>
<gene>
    <name evidence="1" type="ORF">SAMN05421639_103652</name>
</gene>
<protein>
    <recommendedName>
        <fullName evidence="3">TonB protein C-terminal</fullName>
    </recommendedName>
</protein>
<keyword evidence="2" id="KW-1185">Reference proteome</keyword>
<name>A0A1N7IG30_9FLAO</name>
<evidence type="ECO:0008006" key="3">
    <source>
        <dbReference type="Google" id="ProtNLM"/>
    </source>
</evidence>
<reference evidence="2" key="1">
    <citation type="submission" date="2017-01" db="EMBL/GenBank/DDBJ databases">
        <authorList>
            <person name="Varghese N."/>
            <person name="Submissions S."/>
        </authorList>
    </citation>
    <scope>NUCLEOTIDE SEQUENCE [LARGE SCALE GENOMIC DNA]</scope>
    <source>
        <strain evidence="2">DSM 17126</strain>
    </source>
</reference>
<sequence length="167" mass="19224">MNKTFIFLFACFHIFIKSQKTSTDRISELPPAPSYSTDRKLRDPYDGVSIHDAPKDVVGKMNLEKVVFKPDQPAEFPGGIKTLKQKIYETVDPYNLTSFSHWGTVYIIIDDKGKITDLFVQTASNNLKEEMKSALEKIKTRWKPAQRKGMRVNSLFSFPVHFNFDVE</sequence>
<dbReference type="SUPFAM" id="SSF74653">
    <property type="entry name" value="TolA/TonB C-terminal domain"/>
    <property type="match status" value="1"/>
</dbReference>
<evidence type="ECO:0000313" key="2">
    <source>
        <dbReference type="Proteomes" id="UP000186373"/>
    </source>
</evidence>
<organism evidence="1 2">
    <name type="scientific">Chryseobacterium shigense</name>
    <dbReference type="NCBI Taxonomy" id="297244"/>
    <lineage>
        <taxon>Bacteria</taxon>
        <taxon>Pseudomonadati</taxon>
        <taxon>Bacteroidota</taxon>
        <taxon>Flavobacteriia</taxon>
        <taxon>Flavobacteriales</taxon>
        <taxon>Weeksellaceae</taxon>
        <taxon>Chryseobacterium group</taxon>
        <taxon>Chryseobacterium</taxon>
    </lineage>
</organism>
<dbReference type="Proteomes" id="UP000186373">
    <property type="component" value="Unassembled WGS sequence"/>
</dbReference>
<proteinExistence type="predicted"/>
<dbReference type="Gene3D" id="3.30.1150.10">
    <property type="match status" value="1"/>
</dbReference>